<dbReference type="InterPro" id="IPR013099">
    <property type="entry name" value="K_chnl_dom"/>
</dbReference>
<name>A0ABP6WHH9_9ACTN</name>
<evidence type="ECO:0000259" key="9">
    <source>
        <dbReference type="Pfam" id="PF07885"/>
    </source>
</evidence>
<evidence type="ECO:0000256" key="6">
    <source>
        <dbReference type="ARBA" id="ARBA00023136"/>
    </source>
</evidence>
<proteinExistence type="predicted"/>
<dbReference type="RefSeq" id="WP_204912582.1">
    <property type="nucleotide sequence ID" value="NZ_BAAAYR010000001.1"/>
</dbReference>
<dbReference type="Gene3D" id="1.10.287.70">
    <property type="match status" value="1"/>
</dbReference>
<evidence type="ECO:0000256" key="2">
    <source>
        <dbReference type="ARBA" id="ARBA00022448"/>
    </source>
</evidence>
<feature type="domain" description="Potassium channel" evidence="9">
    <location>
        <begin position="122"/>
        <end position="200"/>
    </location>
</feature>
<feature type="transmembrane region" description="Helical" evidence="8">
    <location>
        <begin position="175"/>
        <end position="195"/>
    </location>
</feature>
<dbReference type="GO" id="GO:0034220">
    <property type="term" value="P:monoatomic ion transmembrane transport"/>
    <property type="evidence" value="ECO:0007669"/>
    <property type="project" value="UniProtKB-KW"/>
</dbReference>
<reference evidence="11" key="1">
    <citation type="journal article" date="2019" name="Int. J. Syst. Evol. Microbiol.">
        <title>The Global Catalogue of Microorganisms (GCM) 10K type strain sequencing project: providing services to taxonomists for standard genome sequencing and annotation.</title>
        <authorList>
            <consortium name="The Broad Institute Genomics Platform"/>
            <consortium name="The Broad Institute Genome Sequencing Center for Infectious Disease"/>
            <person name="Wu L."/>
            <person name="Ma J."/>
        </authorList>
    </citation>
    <scope>NUCLEOTIDE SEQUENCE [LARGE SCALE GENOMIC DNA]</scope>
    <source>
        <strain evidence="11">JCM 16540</strain>
    </source>
</reference>
<feature type="transmembrane region" description="Helical" evidence="8">
    <location>
        <begin position="143"/>
        <end position="163"/>
    </location>
</feature>
<protein>
    <submittedName>
        <fullName evidence="10">Potassium channel family protein</fullName>
    </submittedName>
</protein>
<keyword evidence="4 8" id="KW-1133">Transmembrane helix</keyword>
<keyword evidence="11" id="KW-1185">Reference proteome</keyword>
<evidence type="ECO:0000313" key="10">
    <source>
        <dbReference type="EMBL" id="GAA3551306.1"/>
    </source>
</evidence>
<evidence type="ECO:0000256" key="8">
    <source>
        <dbReference type="SAM" id="Phobius"/>
    </source>
</evidence>
<dbReference type="Pfam" id="PF07885">
    <property type="entry name" value="Ion_trans_2"/>
    <property type="match status" value="1"/>
</dbReference>
<dbReference type="SUPFAM" id="SSF81324">
    <property type="entry name" value="Voltage-gated potassium channels"/>
    <property type="match status" value="1"/>
</dbReference>
<comment type="caution">
    <text evidence="10">The sequence shown here is derived from an EMBL/GenBank/DDBJ whole genome shotgun (WGS) entry which is preliminary data.</text>
</comment>
<accession>A0ABP6WHH9</accession>
<evidence type="ECO:0000256" key="5">
    <source>
        <dbReference type="ARBA" id="ARBA00023065"/>
    </source>
</evidence>
<evidence type="ECO:0000256" key="4">
    <source>
        <dbReference type="ARBA" id="ARBA00022989"/>
    </source>
</evidence>
<keyword evidence="2" id="KW-0813">Transport</keyword>
<keyword evidence="7 10" id="KW-0407">Ion channel</keyword>
<dbReference type="PANTHER" id="PTHR11537">
    <property type="entry name" value="VOLTAGE-GATED POTASSIUM CHANNEL"/>
    <property type="match status" value="1"/>
</dbReference>
<dbReference type="PANTHER" id="PTHR11537:SF254">
    <property type="entry name" value="POTASSIUM VOLTAGE-GATED CHANNEL PROTEIN SHAB"/>
    <property type="match status" value="1"/>
</dbReference>
<keyword evidence="5" id="KW-0406">Ion transport</keyword>
<dbReference type="Gene3D" id="1.20.5.110">
    <property type="match status" value="1"/>
</dbReference>
<keyword evidence="3 8" id="KW-0812">Transmembrane</keyword>
<evidence type="ECO:0000313" key="11">
    <source>
        <dbReference type="Proteomes" id="UP001500767"/>
    </source>
</evidence>
<dbReference type="InterPro" id="IPR028325">
    <property type="entry name" value="VG_K_chnl"/>
</dbReference>
<evidence type="ECO:0000256" key="1">
    <source>
        <dbReference type="ARBA" id="ARBA00004141"/>
    </source>
</evidence>
<gene>
    <name evidence="10" type="ORF">GCM10022197_02770</name>
</gene>
<organism evidence="10 11">
    <name type="scientific">Microlunatus spumicola</name>
    <dbReference type="NCBI Taxonomy" id="81499"/>
    <lineage>
        <taxon>Bacteria</taxon>
        <taxon>Bacillati</taxon>
        <taxon>Actinomycetota</taxon>
        <taxon>Actinomycetes</taxon>
        <taxon>Propionibacteriales</taxon>
        <taxon>Propionibacteriaceae</taxon>
        <taxon>Microlunatus</taxon>
    </lineage>
</organism>
<evidence type="ECO:0000256" key="3">
    <source>
        <dbReference type="ARBA" id="ARBA00022692"/>
    </source>
</evidence>
<keyword evidence="6 8" id="KW-0472">Membrane</keyword>
<evidence type="ECO:0000256" key="7">
    <source>
        <dbReference type="ARBA" id="ARBA00023303"/>
    </source>
</evidence>
<feature type="transmembrane region" description="Helical" evidence="8">
    <location>
        <begin position="113"/>
        <end position="131"/>
    </location>
</feature>
<dbReference type="EMBL" id="BAAAYR010000001">
    <property type="protein sequence ID" value="GAA3551306.1"/>
    <property type="molecule type" value="Genomic_DNA"/>
</dbReference>
<comment type="subcellular location">
    <subcellularLocation>
        <location evidence="1">Membrane</location>
        <topology evidence="1">Multi-pass membrane protein</topology>
    </subcellularLocation>
</comment>
<dbReference type="Proteomes" id="UP001500767">
    <property type="component" value="Unassembled WGS sequence"/>
</dbReference>
<sequence length="262" mass="28088">MTPETWKRRGEWPLTVAAVLFLISYSWEVLQPGLADPVVRVLRVVDLLTWGVFVVDYVGQVVLAPARARWVLHHLPDLLVVLLPLLRPLRLLRLLVLLRFIDRGVIRSLQGRVAAYVVCATVLVIYAAALAELQAERGAPGSTIGTFGTAVWWAITTITTVGYGDVYPVTTQGRLVAGVLMVAGVAFLGAVTATLSSWLVSRVQPADAAAAASEAEAGVDRGAEPEPLRAEVDRLRALLDAHRIPRGLPDEVAGATAGTPTP</sequence>